<organism evidence="4 5">
    <name type="scientific">Loxostege sticticalis</name>
    <name type="common">Beet webworm moth</name>
    <dbReference type="NCBI Taxonomy" id="481309"/>
    <lineage>
        <taxon>Eukaryota</taxon>
        <taxon>Metazoa</taxon>
        <taxon>Ecdysozoa</taxon>
        <taxon>Arthropoda</taxon>
        <taxon>Hexapoda</taxon>
        <taxon>Insecta</taxon>
        <taxon>Pterygota</taxon>
        <taxon>Neoptera</taxon>
        <taxon>Endopterygota</taxon>
        <taxon>Lepidoptera</taxon>
        <taxon>Glossata</taxon>
        <taxon>Ditrysia</taxon>
        <taxon>Pyraloidea</taxon>
        <taxon>Crambidae</taxon>
        <taxon>Pyraustinae</taxon>
        <taxon>Loxostege</taxon>
    </lineage>
</organism>
<feature type="domain" description="CCHC-type" evidence="3">
    <location>
        <begin position="689"/>
        <end position="705"/>
    </location>
</feature>
<reference evidence="4 5" key="1">
    <citation type="submission" date="2024-06" db="EMBL/GenBank/DDBJ databases">
        <title>A chromosome-level genome assembly of beet webworm, Loxostege sticticalis.</title>
        <authorList>
            <person name="Zhang Y."/>
        </authorList>
    </citation>
    <scope>NUCLEOTIDE SEQUENCE [LARGE SCALE GENOMIC DNA]</scope>
    <source>
        <strain evidence="4">AQ028</strain>
        <tissue evidence="4">Male pupae</tissue>
    </source>
</reference>
<feature type="region of interest" description="Disordered" evidence="2">
    <location>
        <begin position="724"/>
        <end position="764"/>
    </location>
</feature>
<keyword evidence="1" id="KW-0175">Coiled coil</keyword>
<feature type="compositionally biased region" description="Basic residues" evidence="2">
    <location>
        <begin position="387"/>
        <end position="397"/>
    </location>
</feature>
<dbReference type="EMBL" id="JBEDNZ010000022">
    <property type="protein sequence ID" value="KAL0818016.1"/>
    <property type="molecule type" value="Genomic_DNA"/>
</dbReference>
<feature type="compositionally biased region" description="Low complexity" evidence="2">
    <location>
        <begin position="461"/>
        <end position="478"/>
    </location>
</feature>
<gene>
    <name evidence="4" type="ORF">ABMA28_008558</name>
</gene>
<evidence type="ECO:0000256" key="1">
    <source>
        <dbReference type="SAM" id="Coils"/>
    </source>
</evidence>
<feature type="compositionally biased region" description="Low complexity" evidence="2">
    <location>
        <begin position="743"/>
        <end position="754"/>
    </location>
</feature>
<dbReference type="Gene3D" id="4.10.60.10">
    <property type="entry name" value="Zinc finger, CCHC-type"/>
    <property type="match status" value="1"/>
</dbReference>
<evidence type="ECO:0000313" key="4">
    <source>
        <dbReference type="EMBL" id="KAL0818016.1"/>
    </source>
</evidence>
<dbReference type="SUPFAM" id="SSF57756">
    <property type="entry name" value="Retrovirus zinc finger-like domains"/>
    <property type="match status" value="1"/>
</dbReference>
<feature type="region of interest" description="Disordered" evidence="2">
    <location>
        <begin position="1"/>
        <end position="27"/>
    </location>
</feature>
<dbReference type="InterPro" id="IPR036875">
    <property type="entry name" value="Znf_CCHC_sf"/>
</dbReference>
<feature type="compositionally biased region" description="Basic and acidic residues" evidence="2">
    <location>
        <begin position="150"/>
        <end position="168"/>
    </location>
</feature>
<feature type="compositionally biased region" description="Basic residues" evidence="2">
    <location>
        <begin position="479"/>
        <end position="491"/>
    </location>
</feature>
<protein>
    <recommendedName>
        <fullName evidence="3">CCHC-type domain-containing protein</fullName>
    </recommendedName>
</protein>
<feature type="compositionally biased region" description="Polar residues" evidence="2">
    <location>
        <begin position="1"/>
        <end position="14"/>
    </location>
</feature>
<dbReference type="InterPro" id="IPR001878">
    <property type="entry name" value="Znf_CCHC"/>
</dbReference>
<feature type="region of interest" description="Disordered" evidence="2">
    <location>
        <begin position="355"/>
        <end position="494"/>
    </location>
</feature>
<feature type="coiled-coil region" evidence="1">
    <location>
        <begin position="215"/>
        <end position="268"/>
    </location>
</feature>
<dbReference type="Proteomes" id="UP001549921">
    <property type="component" value="Unassembled WGS sequence"/>
</dbReference>
<evidence type="ECO:0000313" key="5">
    <source>
        <dbReference type="Proteomes" id="UP001549921"/>
    </source>
</evidence>
<dbReference type="SMART" id="SM00343">
    <property type="entry name" value="ZnF_C2HC"/>
    <property type="match status" value="2"/>
</dbReference>
<feature type="region of interest" description="Disordered" evidence="2">
    <location>
        <begin position="287"/>
        <end position="314"/>
    </location>
</feature>
<comment type="caution">
    <text evidence="4">The sequence shown here is derived from an EMBL/GenBank/DDBJ whole genome shotgun (WGS) entry which is preliminary data.</text>
</comment>
<sequence length="764" mass="80653">MACSNSQFEFSTNPRARGAQPDEVVGGELSGAGQACFFKTPVVQLERCTAPIDSEASESASIRDGNITGSEEDSTLTDRSAALDQSKRKRFRKVKADGESSSETPSGKVARRRTPKVPKEAKSGCEPTPSTSHYAGVGEAQQKLSALKRQQKEKELEERAAAYEQKSREAKRKHGYGTPLLGNKTVPELQQVVLDETSAIANDASRCSNMKGTIQKAFKERAANLRNVMEELLRRSLSEETLRMQATIDRLSAEVAQLRSERSMVRCKCTGSTFATVTAVAPAPAAATAPSTVPSTPAPTPSQDSEPMDVTSHAPQNDLQEALRQFGLEQRNFVRAVIAGLEDRLLPAKTVRPPLAADRKKAAKASAAPAAEPAAAEPLAAEPPKPSKGKGKGKKTKAPPTASMAAPSDPEPRAGPSGLANPGPSRPSLPPQEADLLLPSTTAANDWQTVEKRKKKKKKAPAAQAAAPKPSASKPAGKGAKKGKTAAKKAKQSLTPPKTAAVIVTISPEAAKRGETYQSVLERARATVVPAELGIPDIKCRQTMTGARMFEIPGAEREGQADLFAQRLQEAVAGVASVARPQKLAPLMLSEMDDSVTKTEVIAAAARIGGCTESSIKCGEIRAGRGGRRAVYVQLPVAAAKILLEKRRIPLGLSSAAVRILDQRPMRCFRCFGTGHTSALCPSVDRTGLCLRCGQADHKAATCKARQLKCAVCTAGKAPAGHVMGGPKCNPPATRGRPQAQSTPTVATAEAQPEPAEENGAMSE</sequence>
<name>A0ABD0SEQ2_LOXSC</name>
<dbReference type="AlphaFoldDB" id="A0ABD0SEQ2"/>
<feature type="compositionally biased region" description="Polar residues" evidence="2">
    <location>
        <begin position="439"/>
        <end position="448"/>
    </location>
</feature>
<feature type="region of interest" description="Disordered" evidence="2">
    <location>
        <begin position="51"/>
        <end position="183"/>
    </location>
</feature>
<evidence type="ECO:0000259" key="3">
    <source>
        <dbReference type="SMART" id="SM00343"/>
    </source>
</evidence>
<evidence type="ECO:0000256" key="2">
    <source>
        <dbReference type="SAM" id="MobiDB-lite"/>
    </source>
</evidence>
<proteinExistence type="predicted"/>
<feature type="compositionally biased region" description="Low complexity" evidence="2">
    <location>
        <begin position="364"/>
        <end position="380"/>
    </location>
</feature>
<feature type="domain" description="CCHC-type" evidence="3">
    <location>
        <begin position="667"/>
        <end position="683"/>
    </location>
</feature>
<accession>A0ABD0SEQ2</accession>